<protein>
    <submittedName>
        <fullName evidence="1">Uncharacterized protein</fullName>
    </submittedName>
</protein>
<dbReference type="AlphaFoldDB" id="A0AA41UX44"/>
<dbReference type="PANTHER" id="PTHR31350:SF29">
    <property type="entry name" value="PROTEIN SIRB1 N-TERMINAL DOMAIN-CONTAINING PROTEIN"/>
    <property type="match status" value="1"/>
</dbReference>
<dbReference type="PANTHER" id="PTHR31350">
    <property type="entry name" value="SI:DKEY-261L7.2"/>
    <property type="match status" value="1"/>
</dbReference>
<dbReference type="EMBL" id="JAJJMA010014343">
    <property type="protein sequence ID" value="MCL7022731.1"/>
    <property type="molecule type" value="Genomic_DNA"/>
</dbReference>
<dbReference type="Proteomes" id="UP001177140">
    <property type="component" value="Unassembled WGS sequence"/>
</dbReference>
<organism evidence="1 2">
    <name type="scientific">Papaver nudicaule</name>
    <name type="common">Iceland poppy</name>
    <dbReference type="NCBI Taxonomy" id="74823"/>
    <lineage>
        <taxon>Eukaryota</taxon>
        <taxon>Viridiplantae</taxon>
        <taxon>Streptophyta</taxon>
        <taxon>Embryophyta</taxon>
        <taxon>Tracheophyta</taxon>
        <taxon>Spermatophyta</taxon>
        <taxon>Magnoliopsida</taxon>
        <taxon>Ranunculales</taxon>
        <taxon>Papaveraceae</taxon>
        <taxon>Papaveroideae</taxon>
        <taxon>Papaver</taxon>
    </lineage>
</organism>
<accession>A0AA41UX44</accession>
<feature type="non-terminal residue" evidence="1">
    <location>
        <position position="72"/>
    </location>
</feature>
<name>A0AA41UX44_PAPNU</name>
<comment type="caution">
    <text evidence="1">The sequence shown here is derived from an EMBL/GenBank/DDBJ whole genome shotgun (WGS) entry which is preliminary data.</text>
</comment>
<gene>
    <name evidence="1" type="ORF">MKW94_023445</name>
</gene>
<reference evidence="1" key="1">
    <citation type="submission" date="2022-03" db="EMBL/GenBank/DDBJ databases">
        <title>A functionally conserved STORR gene fusion in Papaver species that diverged 16.8 million years ago.</title>
        <authorList>
            <person name="Catania T."/>
        </authorList>
    </citation>
    <scope>NUCLEOTIDE SEQUENCE</scope>
    <source>
        <strain evidence="1">S-191538</strain>
    </source>
</reference>
<sequence>ILRNLKHAFWPFQYDPTMTLFLRAARAAKCTDEPDIGEESGFERASAKAAHHRLERGVWTSVRLGDMRRALS</sequence>
<evidence type="ECO:0000313" key="1">
    <source>
        <dbReference type="EMBL" id="MCL7022731.1"/>
    </source>
</evidence>
<evidence type="ECO:0000313" key="2">
    <source>
        <dbReference type="Proteomes" id="UP001177140"/>
    </source>
</evidence>
<feature type="non-terminal residue" evidence="1">
    <location>
        <position position="1"/>
    </location>
</feature>
<proteinExistence type="predicted"/>
<keyword evidence="2" id="KW-1185">Reference proteome</keyword>